<gene>
    <name evidence="2" type="ORF">EVAR_67082_1</name>
</gene>
<comment type="caution">
    <text evidence="2">The sequence shown here is derived from an EMBL/GenBank/DDBJ whole genome shotgun (WGS) entry which is preliminary data.</text>
</comment>
<dbReference type="EMBL" id="BGZK01003908">
    <property type="protein sequence ID" value="GBP05485.1"/>
    <property type="molecule type" value="Genomic_DNA"/>
</dbReference>
<dbReference type="Proteomes" id="UP000299102">
    <property type="component" value="Unassembled WGS sequence"/>
</dbReference>
<accession>A0A4C1SU44</accession>
<protein>
    <submittedName>
        <fullName evidence="2">Uncharacterized protein</fullName>
    </submittedName>
</protein>
<dbReference type="AlphaFoldDB" id="A0A4C1SU44"/>
<sequence>MQITVLLKKISRVADLTLNCIQLIRGRCHSHNLPTLPLPSMSAAKPAATNPTNSQLRYKDHLERISRTLYCIRDTLLVLSTNRLVVFKSMLRVLVVTKIPRDRNQGLRGAAASQGRELQFGNRPEQSSLDFRHRAII</sequence>
<keyword evidence="3" id="KW-1185">Reference proteome</keyword>
<evidence type="ECO:0000256" key="1">
    <source>
        <dbReference type="SAM" id="MobiDB-lite"/>
    </source>
</evidence>
<name>A0A4C1SU44_EUMVA</name>
<organism evidence="2 3">
    <name type="scientific">Eumeta variegata</name>
    <name type="common">Bagworm moth</name>
    <name type="synonym">Eumeta japonica</name>
    <dbReference type="NCBI Taxonomy" id="151549"/>
    <lineage>
        <taxon>Eukaryota</taxon>
        <taxon>Metazoa</taxon>
        <taxon>Ecdysozoa</taxon>
        <taxon>Arthropoda</taxon>
        <taxon>Hexapoda</taxon>
        <taxon>Insecta</taxon>
        <taxon>Pterygota</taxon>
        <taxon>Neoptera</taxon>
        <taxon>Endopterygota</taxon>
        <taxon>Lepidoptera</taxon>
        <taxon>Glossata</taxon>
        <taxon>Ditrysia</taxon>
        <taxon>Tineoidea</taxon>
        <taxon>Psychidae</taxon>
        <taxon>Oiketicinae</taxon>
        <taxon>Eumeta</taxon>
    </lineage>
</organism>
<reference evidence="2 3" key="1">
    <citation type="journal article" date="2019" name="Commun. Biol.">
        <title>The bagworm genome reveals a unique fibroin gene that provides high tensile strength.</title>
        <authorList>
            <person name="Kono N."/>
            <person name="Nakamura H."/>
            <person name="Ohtoshi R."/>
            <person name="Tomita M."/>
            <person name="Numata K."/>
            <person name="Arakawa K."/>
        </authorList>
    </citation>
    <scope>NUCLEOTIDE SEQUENCE [LARGE SCALE GENOMIC DNA]</scope>
</reference>
<proteinExistence type="predicted"/>
<evidence type="ECO:0000313" key="2">
    <source>
        <dbReference type="EMBL" id="GBP05485.1"/>
    </source>
</evidence>
<evidence type="ECO:0000313" key="3">
    <source>
        <dbReference type="Proteomes" id="UP000299102"/>
    </source>
</evidence>
<feature type="region of interest" description="Disordered" evidence="1">
    <location>
        <begin position="105"/>
        <end position="126"/>
    </location>
</feature>